<dbReference type="InterPro" id="IPR000847">
    <property type="entry name" value="LysR_HTH_N"/>
</dbReference>
<comment type="caution">
    <text evidence="8">The sequence shown here is derived from an EMBL/GenBank/DDBJ whole genome shotgun (WGS) entry which is preliminary data.</text>
</comment>
<dbReference type="GO" id="GO:0000166">
    <property type="term" value="F:nucleotide binding"/>
    <property type="evidence" value="ECO:0007669"/>
    <property type="project" value="InterPro"/>
</dbReference>
<evidence type="ECO:0000256" key="4">
    <source>
        <dbReference type="ARBA" id="ARBA00023015"/>
    </source>
</evidence>
<dbReference type="GO" id="GO:0008253">
    <property type="term" value="F:5'-nucleotidase activity"/>
    <property type="evidence" value="ECO:0007669"/>
    <property type="project" value="InterPro"/>
</dbReference>
<dbReference type="Gene3D" id="3.40.190.10">
    <property type="entry name" value="Periplasmic binding protein-like II"/>
    <property type="match status" value="1"/>
</dbReference>
<dbReference type="InterPro" id="IPR010394">
    <property type="entry name" value="5-nucleotidase"/>
</dbReference>
<dbReference type="Gene3D" id="3.90.1470.10">
    <property type="entry name" value="thrh gene product, domain 2"/>
    <property type="match status" value="2"/>
</dbReference>
<evidence type="ECO:0000256" key="3">
    <source>
        <dbReference type="ARBA" id="ARBA00018907"/>
    </source>
</evidence>
<dbReference type="InterPro" id="IPR005119">
    <property type="entry name" value="LysR_subst-bd"/>
</dbReference>
<dbReference type="PANTHER" id="PTHR31367:SF5">
    <property type="entry name" value="CYTOSOLIC 5'-NUCLEOTIDASE 1A"/>
    <property type="match status" value="1"/>
</dbReference>
<keyword evidence="4" id="KW-0805">Transcription regulation</keyword>
<name>A0A812Q3T2_9DINO</name>
<dbReference type="InterPro" id="IPR036390">
    <property type="entry name" value="WH_DNA-bd_sf"/>
</dbReference>
<dbReference type="Gene3D" id="1.10.10.10">
    <property type="entry name" value="Winged helix-like DNA-binding domain superfamily/Winged helix DNA-binding domain"/>
    <property type="match status" value="1"/>
</dbReference>
<dbReference type="PROSITE" id="PS50931">
    <property type="entry name" value="HTH_LYSR"/>
    <property type="match status" value="1"/>
</dbReference>
<proteinExistence type="inferred from homology"/>
<dbReference type="SUPFAM" id="SSF46785">
    <property type="entry name" value="Winged helix' DNA-binding domain"/>
    <property type="match status" value="1"/>
</dbReference>
<dbReference type="Pfam" id="PF00126">
    <property type="entry name" value="HTH_1"/>
    <property type="match status" value="1"/>
</dbReference>
<evidence type="ECO:0000256" key="1">
    <source>
        <dbReference type="ARBA" id="ARBA00003782"/>
    </source>
</evidence>
<evidence type="ECO:0000256" key="6">
    <source>
        <dbReference type="ARBA" id="ARBA00023163"/>
    </source>
</evidence>
<dbReference type="PANTHER" id="PTHR31367">
    <property type="entry name" value="CYTOSOLIC 5'-NUCLEOTIDASE 1 FAMILY MEMBER"/>
    <property type="match status" value="1"/>
</dbReference>
<dbReference type="InterPro" id="IPR036388">
    <property type="entry name" value="WH-like_DNA-bd_sf"/>
</dbReference>
<organism evidence="8 9">
    <name type="scientific">Symbiodinium necroappetens</name>
    <dbReference type="NCBI Taxonomy" id="1628268"/>
    <lineage>
        <taxon>Eukaryota</taxon>
        <taxon>Sar</taxon>
        <taxon>Alveolata</taxon>
        <taxon>Dinophyceae</taxon>
        <taxon>Suessiales</taxon>
        <taxon>Symbiodiniaceae</taxon>
        <taxon>Symbiodinium</taxon>
    </lineage>
</organism>
<dbReference type="PRINTS" id="PR00039">
    <property type="entry name" value="HTHLYSR"/>
</dbReference>
<dbReference type="FunFam" id="1.10.10.10:FF:000021">
    <property type="entry name" value="HTH-type transcriptional regulator CysB"/>
    <property type="match status" value="1"/>
</dbReference>
<dbReference type="EMBL" id="CAJNJA010015696">
    <property type="protein sequence ID" value="CAE7366972.1"/>
    <property type="molecule type" value="Genomic_DNA"/>
</dbReference>
<accession>A0A812Q3T2</accession>
<dbReference type="NCBIfam" id="NF009326">
    <property type="entry name" value="PRK12681.1"/>
    <property type="match status" value="1"/>
</dbReference>
<dbReference type="SUPFAM" id="SSF53850">
    <property type="entry name" value="Periplasmic binding protein-like II"/>
    <property type="match status" value="1"/>
</dbReference>
<gene>
    <name evidence="8" type="primary">cysB</name>
    <name evidence="8" type="ORF">SNEC2469_LOCUS9802</name>
</gene>
<dbReference type="GO" id="GO:0000287">
    <property type="term" value="F:magnesium ion binding"/>
    <property type="evidence" value="ECO:0007669"/>
    <property type="project" value="InterPro"/>
</dbReference>
<evidence type="ECO:0000256" key="5">
    <source>
        <dbReference type="ARBA" id="ARBA00023125"/>
    </source>
</evidence>
<dbReference type="GO" id="GO:0009117">
    <property type="term" value="P:nucleotide metabolic process"/>
    <property type="evidence" value="ECO:0007669"/>
    <property type="project" value="InterPro"/>
</dbReference>
<keyword evidence="9" id="KW-1185">Reference proteome</keyword>
<dbReference type="Proteomes" id="UP000601435">
    <property type="component" value="Unassembled WGS sequence"/>
</dbReference>
<evidence type="ECO:0000313" key="8">
    <source>
        <dbReference type="EMBL" id="CAE7366972.1"/>
    </source>
</evidence>
<evidence type="ECO:0000313" key="9">
    <source>
        <dbReference type="Proteomes" id="UP000601435"/>
    </source>
</evidence>
<reference evidence="8" key="1">
    <citation type="submission" date="2021-02" db="EMBL/GenBank/DDBJ databases">
        <authorList>
            <person name="Dougan E. K."/>
            <person name="Rhodes N."/>
            <person name="Thang M."/>
            <person name="Chan C."/>
        </authorList>
    </citation>
    <scope>NUCLEOTIDE SEQUENCE</scope>
</reference>
<comment type="similarity">
    <text evidence="2">Belongs to the LysR transcriptional regulatory family.</text>
</comment>
<dbReference type="Pfam" id="PF06189">
    <property type="entry name" value="5-nucleotidase"/>
    <property type="match status" value="1"/>
</dbReference>
<dbReference type="GO" id="GO:0003700">
    <property type="term" value="F:DNA-binding transcription factor activity"/>
    <property type="evidence" value="ECO:0007669"/>
    <property type="project" value="InterPro"/>
</dbReference>
<sequence length="642" mass="71756">MNSTGKPLTVAISSTALFDLTESNDIYVEQGLEAYRRYQIAQEDAILERGDGYYLVEKLLNINKLLEKPRVEIILLSRNSADTGLRVFNSIRAYDLSITRAAFCGGQSPYRYINAFQCDLFLSTYAEDVRQALEQNVAAAQLMGRYRGHNPNRASSELKLAFDGDSVLFSDEAEQIYQSDGLAAFSASEHSQAQEPLGGGPFKAFLAALHELQKEFPEGANPIRTALVTARSAPAHERVIRTLRDWDIRLDESLFLGGMDKTQFLQAFEADIFFDDQSAHCERAADYVATGHVPHGGLMKLQQLRYIWEVAHHDLNVSATAQSLFTSQPGISKQIRLLEDELDVEIFARSGKHLTHVTQVGEEIIAMAGNILRQANAIKQVAQEYSNEKEGSLSIATTHTQARYALPPVIREFRQTYPDVSLHMNQGSPEQISELAASGEVDFAIATEGLELFHDLIMMPCYRWNRAVVVPKDHPLCADSVLTLEALARHPIVTYVFGFTGRSKLDDAFNQAGLTANVVFTATDTDVIKTYVRLGLGVGIEALQKTTRDIPVYDDLMQYRLNILAEHDIKLSAIEAEIDKLDPLPGAKAFLDWARTHFQVAIISDTFYEFAGPLMAKLNQPMLLCHKLDIVDDRIQNYQRFV</sequence>
<evidence type="ECO:0000256" key="2">
    <source>
        <dbReference type="ARBA" id="ARBA00009437"/>
    </source>
</evidence>
<dbReference type="GO" id="GO:0005737">
    <property type="term" value="C:cytoplasm"/>
    <property type="evidence" value="ECO:0007669"/>
    <property type="project" value="InterPro"/>
</dbReference>
<protein>
    <recommendedName>
        <fullName evidence="3">Probable RuBisCO transcriptional regulator</fullName>
    </recommendedName>
</protein>
<dbReference type="GO" id="GO:0003677">
    <property type="term" value="F:DNA binding"/>
    <property type="evidence" value="ECO:0007669"/>
    <property type="project" value="UniProtKB-KW"/>
</dbReference>
<keyword evidence="6" id="KW-0804">Transcription</keyword>
<evidence type="ECO:0000259" key="7">
    <source>
        <dbReference type="PROSITE" id="PS50931"/>
    </source>
</evidence>
<feature type="domain" description="HTH lysR-type" evidence="7">
    <location>
        <begin position="299"/>
        <end position="355"/>
    </location>
</feature>
<dbReference type="OrthoDB" id="8123202at2759"/>
<comment type="function">
    <text evidence="1">Trans-acting transcriptional regulator of RuBisCO genes (rbcL and rbcS) expression.</text>
</comment>
<dbReference type="AlphaFoldDB" id="A0A812Q3T2"/>
<keyword evidence="5" id="KW-0238">DNA-binding</keyword>
<dbReference type="Pfam" id="PF03466">
    <property type="entry name" value="LysR_substrate"/>
    <property type="match status" value="1"/>
</dbReference>